<proteinExistence type="predicted"/>
<reference evidence="1" key="1">
    <citation type="journal article" date="2014" name="Front. Microbiol.">
        <title>High frequency of phylogenetically diverse reductive dehalogenase-homologous genes in deep subseafloor sedimentary metagenomes.</title>
        <authorList>
            <person name="Kawai M."/>
            <person name="Futagami T."/>
            <person name="Toyoda A."/>
            <person name="Takaki Y."/>
            <person name="Nishi S."/>
            <person name="Hori S."/>
            <person name="Arai W."/>
            <person name="Tsubouchi T."/>
            <person name="Morono Y."/>
            <person name="Uchiyama I."/>
            <person name="Ito T."/>
            <person name="Fujiyama A."/>
            <person name="Inagaki F."/>
            <person name="Takami H."/>
        </authorList>
    </citation>
    <scope>NUCLEOTIDE SEQUENCE</scope>
    <source>
        <strain evidence="1">Expedition CK06-06</strain>
    </source>
</reference>
<dbReference type="AlphaFoldDB" id="X1J7Q7"/>
<accession>X1J7Q7</accession>
<comment type="caution">
    <text evidence="1">The sequence shown here is derived from an EMBL/GenBank/DDBJ whole genome shotgun (WGS) entry which is preliminary data.</text>
</comment>
<organism evidence="1">
    <name type="scientific">marine sediment metagenome</name>
    <dbReference type="NCBI Taxonomy" id="412755"/>
    <lineage>
        <taxon>unclassified sequences</taxon>
        <taxon>metagenomes</taxon>
        <taxon>ecological metagenomes</taxon>
    </lineage>
</organism>
<sequence length="177" mass="21503">MLHDIVSKGTLFRLCEKLYVDIPPILAFYRKGDEEIKNEFEKNYRQYKLVDYDKDDTSFPERYIMAIKELYPEVIADINKATEVWLKGEEPETLIDHREWLEKEGFVEAMENLKIGKLTRDMEQIIPLMKKMLFEEKKLLKKKTKKQEIDYKRMYFELKQKYDELLKYVKELIDLSK</sequence>
<dbReference type="EMBL" id="BARU01028777">
    <property type="protein sequence ID" value="GAH74389.1"/>
    <property type="molecule type" value="Genomic_DNA"/>
</dbReference>
<name>X1J7Q7_9ZZZZ</name>
<evidence type="ECO:0000313" key="1">
    <source>
        <dbReference type="EMBL" id="GAH74389.1"/>
    </source>
</evidence>
<protein>
    <submittedName>
        <fullName evidence="1">Uncharacterized protein</fullName>
    </submittedName>
</protein>
<gene>
    <name evidence="1" type="ORF">S03H2_45891</name>
</gene>